<keyword evidence="4 10" id="KW-0067">ATP-binding</keyword>
<dbReference type="Gene3D" id="3.40.50.300">
    <property type="entry name" value="P-loop containing nucleotide triphosphate hydrolases"/>
    <property type="match status" value="1"/>
</dbReference>
<feature type="transmembrane region" description="Helical" evidence="7">
    <location>
        <begin position="147"/>
        <end position="172"/>
    </location>
</feature>
<evidence type="ECO:0000259" key="8">
    <source>
        <dbReference type="PROSITE" id="PS50893"/>
    </source>
</evidence>
<evidence type="ECO:0000256" key="6">
    <source>
        <dbReference type="ARBA" id="ARBA00023136"/>
    </source>
</evidence>
<dbReference type="PANTHER" id="PTHR24221:SF654">
    <property type="entry name" value="ATP-BINDING CASSETTE SUB-FAMILY B MEMBER 6"/>
    <property type="match status" value="1"/>
</dbReference>
<dbReference type="InterPro" id="IPR036640">
    <property type="entry name" value="ABC1_TM_sf"/>
</dbReference>
<protein>
    <submittedName>
        <fullName evidence="10">ABC transporter ATP-binding protein</fullName>
    </submittedName>
</protein>
<accession>A0ABU5GJ36</accession>
<feature type="transmembrane region" description="Helical" evidence="7">
    <location>
        <begin position="267"/>
        <end position="286"/>
    </location>
</feature>
<evidence type="ECO:0000256" key="1">
    <source>
        <dbReference type="ARBA" id="ARBA00004651"/>
    </source>
</evidence>
<evidence type="ECO:0000256" key="7">
    <source>
        <dbReference type="SAM" id="Phobius"/>
    </source>
</evidence>
<reference evidence="10 11" key="1">
    <citation type="journal article" date="2024" name="Syst. Appl. Microbiol.">
        <title>Evidence for the occurrence of Acinetobacter faecalis in cattle feces and its emended description.</title>
        <authorList>
            <person name="Kyselkova M."/>
            <person name="Xanthopoulou K."/>
            <person name="Shestivska V."/>
            <person name="Spanelova P."/>
            <person name="Maixnerova M."/>
            <person name="Higgins P.G."/>
            <person name="Nemec A."/>
        </authorList>
    </citation>
    <scope>NUCLEOTIDE SEQUENCE [LARGE SCALE GENOMIC DNA]</scope>
    <source>
        <strain evidence="10 11">ANC 7225</strain>
    </source>
</reference>
<dbReference type="PROSITE" id="PS00211">
    <property type="entry name" value="ABC_TRANSPORTER_1"/>
    <property type="match status" value="1"/>
</dbReference>
<evidence type="ECO:0000256" key="2">
    <source>
        <dbReference type="ARBA" id="ARBA00022692"/>
    </source>
</evidence>
<feature type="domain" description="ABC transporter" evidence="8">
    <location>
        <begin position="359"/>
        <end position="580"/>
    </location>
</feature>
<organism evidence="10 11">
    <name type="scientific">Acinetobacter faecalis</name>
    <dbReference type="NCBI Taxonomy" id="2665161"/>
    <lineage>
        <taxon>Bacteria</taxon>
        <taxon>Pseudomonadati</taxon>
        <taxon>Pseudomonadota</taxon>
        <taxon>Gammaproteobacteria</taxon>
        <taxon>Moraxellales</taxon>
        <taxon>Moraxellaceae</taxon>
        <taxon>Acinetobacter</taxon>
    </lineage>
</organism>
<dbReference type="Gene3D" id="1.20.1560.10">
    <property type="entry name" value="ABC transporter type 1, transmembrane domain"/>
    <property type="match status" value="1"/>
</dbReference>
<evidence type="ECO:0000313" key="10">
    <source>
        <dbReference type="EMBL" id="MDY6549686.1"/>
    </source>
</evidence>
<feature type="transmembrane region" description="Helical" evidence="7">
    <location>
        <begin position="178"/>
        <end position="198"/>
    </location>
</feature>
<feature type="domain" description="ABC transmembrane type-1" evidence="9">
    <location>
        <begin position="59"/>
        <end position="288"/>
    </location>
</feature>
<dbReference type="InterPro" id="IPR027417">
    <property type="entry name" value="P-loop_NTPase"/>
</dbReference>
<evidence type="ECO:0000256" key="5">
    <source>
        <dbReference type="ARBA" id="ARBA00022989"/>
    </source>
</evidence>
<name>A0ABU5GJ36_9GAMM</name>
<keyword evidence="6 7" id="KW-0472">Membrane</keyword>
<feature type="transmembrane region" description="Helical" evidence="7">
    <location>
        <begin position="75"/>
        <end position="96"/>
    </location>
</feature>
<dbReference type="InterPro" id="IPR017871">
    <property type="entry name" value="ABC_transporter-like_CS"/>
</dbReference>
<feature type="transmembrane region" description="Helical" evidence="7">
    <location>
        <begin position="20"/>
        <end position="46"/>
    </location>
</feature>
<dbReference type="PANTHER" id="PTHR24221">
    <property type="entry name" value="ATP-BINDING CASSETTE SUB-FAMILY B"/>
    <property type="match status" value="1"/>
</dbReference>
<dbReference type="SUPFAM" id="SSF90123">
    <property type="entry name" value="ABC transporter transmembrane region"/>
    <property type="match status" value="1"/>
</dbReference>
<keyword evidence="11" id="KW-1185">Reference proteome</keyword>
<evidence type="ECO:0000256" key="3">
    <source>
        <dbReference type="ARBA" id="ARBA00022741"/>
    </source>
</evidence>
<dbReference type="PROSITE" id="PS50929">
    <property type="entry name" value="ABC_TM1F"/>
    <property type="match status" value="1"/>
</dbReference>
<dbReference type="RefSeq" id="WP_321104109.1">
    <property type="nucleotide sequence ID" value="NZ_JAXHPO010000007.1"/>
</dbReference>
<dbReference type="GO" id="GO:0005524">
    <property type="term" value="F:ATP binding"/>
    <property type="evidence" value="ECO:0007669"/>
    <property type="project" value="UniProtKB-KW"/>
</dbReference>
<proteinExistence type="predicted"/>
<dbReference type="Pfam" id="PF00664">
    <property type="entry name" value="ABC_membrane"/>
    <property type="match status" value="1"/>
</dbReference>
<dbReference type="EMBL" id="JAXHPO010000007">
    <property type="protein sequence ID" value="MDY6549686.1"/>
    <property type="molecule type" value="Genomic_DNA"/>
</dbReference>
<dbReference type="PROSITE" id="PS50893">
    <property type="entry name" value="ABC_TRANSPORTER_2"/>
    <property type="match status" value="1"/>
</dbReference>
<dbReference type="InterPro" id="IPR011527">
    <property type="entry name" value="ABC1_TM_dom"/>
</dbReference>
<dbReference type="InterPro" id="IPR003593">
    <property type="entry name" value="AAA+_ATPase"/>
</dbReference>
<dbReference type="SUPFAM" id="SSF52540">
    <property type="entry name" value="P-loop containing nucleoside triphosphate hydrolases"/>
    <property type="match status" value="1"/>
</dbReference>
<evidence type="ECO:0000313" key="11">
    <source>
        <dbReference type="Proteomes" id="UP001284094"/>
    </source>
</evidence>
<sequence>MFGSLKQLWGILTPLDKRKIIYVLMLVIGMALIESAGVISIMPFLAVLSNPSVIETTPILKKIYEILGVDNTEQMIIYLGVISFAVVIFSTIFKIITQYAVNRFSNLQRHYFSSRLLTIYLNQKYEFYIQRNSSVLIKNVLSEVDQLIGTMILPTLTMMSYGVVLLAMTGILLMYDPVMAIGTASILAFFYISIYMFVKNKLSRIGAEFTQANKERYQSCQEALAGIKDVIINNAKDGYIEQFEKSSRVFARHIATRETLGQVPLNIIETIGYGSLIGVAVLLVISGKDVSHVLPVLGLYGFAAYRMLPAAQNIYRSISQLKFSEQVLKVLIPEFKLEKLNSETQSSAHVTSLIFEKSIRLENISFAYPNRLDKQILKDFSLEIKKNESLGIMGKSGSGKSTLMDLMLGLLNPQSGKIYVDDTELNDTNVDEWRNLVGYVPQFIYLADKSVAENIAFGTPKDRIDLEQVKKVAQLAQIDEFVMQNLKNGYEELIGERGVMLSGGQRQRIGIARALYKNPQVLFMDEATSSLDIDTENALAEAIQKLYGKLTIVVIAHKESAIQYCENVMSVNANQGGGNG</sequence>
<dbReference type="Proteomes" id="UP001284094">
    <property type="component" value="Unassembled WGS sequence"/>
</dbReference>
<dbReference type="InterPro" id="IPR039421">
    <property type="entry name" value="Type_1_exporter"/>
</dbReference>
<keyword evidence="3" id="KW-0547">Nucleotide-binding</keyword>
<evidence type="ECO:0000259" key="9">
    <source>
        <dbReference type="PROSITE" id="PS50929"/>
    </source>
</evidence>
<dbReference type="SMART" id="SM00382">
    <property type="entry name" value="AAA"/>
    <property type="match status" value="1"/>
</dbReference>
<comment type="subcellular location">
    <subcellularLocation>
        <location evidence="1">Cell membrane</location>
        <topology evidence="1">Multi-pass membrane protein</topology>
    </subcellularLocation>
</comment>
<dbReference type="Pfam" id="PF00005">
    <property type="entry name" value="ABC_tran"/>
    <property type="match status" value="1"/>
</dbReference>
<gene>
    <name evidence="10" type="ORF">SKM48_02710</name>
</gene>
<keyword evidence="5 7" id="KW-1133">Transmembrane helix</keyword>
<keyword evidence="2 7" id="KW-0812">Transmembrane</keyword>
<dbReference type="InterPro" id="IPR003439">
    <property type="entry name" value="ABC_transporter-like_ATP-bd"/>
</dbReference>
<comment type="caution">
    <text evidence="10">The sequence shown here is derived from an EMBL/GenBank/DDBJ whole genome shotgun (WGS) entry which is preliminary data.</text>
</comment>
<evidence type="ECO:0000256" key="4">
    <source>
        <dbReference type="ARBA" id="ARBA00022840"/>
    </source>
</evidence>